<name>A0A9R0CWR2_SPOFR</name>
<evidence type="ECO:0000313" key="5">
    <source>
        <dbReference type="Proteomes" id="UP000829999"/>
    </source>
</evidence>
<gene>
    <name evidence="6" type="primary">LOC118263802</name>
</gene>
<evidence type="ECO:0000313" key="6">
    <source>
        <dbReference type="RefSeq" id="XP_035431877.1"/>
    </source>
</evidence>
<accession>A0A9R0CWR2</accession>
<evidence type="ECO:0000256" key="1">
    <source>
        <dbReference type="ARBA" id="ARBA00022723"/>
    </source>
</evidence>
<keyword evidence="2" id="KW-0863">Zinc-finger</keyword>
<evidence type="ECO:0000256" key="2">
    <source>
        <dbReference type="ARBA" id="ARBA00022771"/>
    </source>
</evidence>
<dbReference type="Proteomes" id="UP000829999">
    <property type="component" value="Chromosome 25"/>
</dbReference>
<dbReference type="OrthoDB" id="10302745at2759"/>
<evidence type="ECO:0000259" key="4">
    <source>
        <dbReference type="PROSITE" id="PS01360"/>
    </source>
</evidence>
<dbReference type="SUPFAM" id="SSF144232">
    <property type="entry name" value="HIT/MYND zinc finger-like"/>
    <property type="match status" value="1"/>
</dbReference>
<sequence length="311" mass="36229">MFGDLERTWYNPWQWMIKPLPTYTDFLYSHRIFTNPIYTRFIHTIPIYANPNYTNFSHNDSIYTSFKSTEPKYINLICVKALWDQDDPLFTDCVETRPTNSGPIYTNALNNSPMNSMSVYTTPTHVTAMHATPMQATRIHPKPIWVSVPHTRLTAEIEEAVPRPRPLKTQLNGGSKWLCPGDVLNLRINRFIRRIDEPLALGYTDKIDDFQRAFLRTIDTHFDKKGNLLTDEFRATEALLVGIGMREKPSNCGVCRRICATVCSTCRVAYFCSARCIRYLAALHVHECSSMRNYRIQFFMEQVKMRRRPRP</sequence>
<keyword evidence="1" id="KW-0479">Metal-binding</keyword>
<dbReference type="RefSeq" id="XP_035431877.1">
    <property type="nucleotide sequence ID" value="XM_035575984.2"/>
</dbReference>
<reference evidence="6" key="1">
    <citation type="submission" date="2025-08" db="UniProtKB">
        <authorList>
            <consortium name="RefSeq"/>
        </authorList>
    </citation>
    <scope>IDENTIFICATION</scope>
    <source>
        <tissue evidence="6">Whole larval tissue</tissue>
    </source>
</reference>
<dbReference type="GeneID" id="118263802"/>
<evidence type="ECO:0000256" key="3">
    <source>
        <dbReference type="ARBA" id="ARBA00022833"/>
    </source>
</evidence>
<proteinExistence type="predicted"/>
<keyword evidence="3" id="KW-0862">Zinc</keyword>
<dbReference type="PROSITE" id="PS01360">
    <property type="entry name" value="ZF_MYND_1"/>
    <property type="match status" value="1"/>
</dbReference>
<feature type="domain" description="MYND-type" evidence="4">
    <location>
        <begin position="252"/>
        <end position="288"/>
    </location>
</feature>
<protein>
    <submittedName>
        <fullName evidence="6">Uncharacterized protein LOC118263802</fullName>
    </submittedName>
</protein>
<dbReference type="GO" id="GO:0008270">
    <property type="term" value="F:zinc ion binding"/>
    <property type="evidence" value="ECO:0007669"/>
    <property type="project" value="UniProtKB-KW"/>
</dbReference>
<organism evidence="5 6">
    <name type="scientific">Spodoptera frugiperda</name>
    <name type="common">Fall armyworm</name>
    <dbReference type="NCBI Taxonomy" id="7108"/>
    <lineage>
        <taxon>Eukaryota</taxon>
        <taxon>Metazoa</taxon>
        <taxon>Ecdysozoa</taxon>
        <taxon>Arthropoda</taxon>
        <taxon>Hexapoda</taxon>
        <taxon>Insecta</taxon>
        <taxon>Pterygota</taxon>
        <taxon>Neoptera</taxon>
        <taxon>Endopterygota</taxon>
        <taxon>Lepidoptera</taxon>
        <taxon>Glossata</taxon>
        <taxon>Ditrysia</taxon>
        <taxon>Noctuoidea</taxon>
        <taxon>Noctuidae</taxon>
        <taxon>Amphipyrinae</taxon>
        <taxon>Spodoptera</taxon>
    </lineage>
</organism>
<dbReference type="InterPro" id="IPR002893">
    <property type="entry name" value="Znf_MYND"/>
</dbReference>
<dbReference type="AlphaFoldDB" id="A0A9R0CWR2"/>
<keyword evidence="5" id="KW-1185">Reference proteome</keyword>